<feature type="compositionally biased region" description="Basic and acidic residues" evidence="1">
    <location>
        <begin position="76"/>
        <end position="86"/>
    </location>
</feature>
<feature type="region of interest" description="Disordered" evidence="1">
    <location>
        <begin position="72"/>
        <end position="91"/>
    </location>
</feature>
<reference evidence="3" key="1">
    <citation type="journal article" date="2021" name="Elife">
        <title>Highly contiguous assemblies of 101 drosophilid genomes.</title>
        <authorList>
            <person name="Kim B.Y."/>
            <person name="Wang J.R."/>
            <person name="Miller D.E."/>
            <person name="Barmina O."/>
            <person name="Delaney E."/>
            <person name="Thompson A."/>
            <person name="Comeault A.A."/>
            <person name="Peede D."/>
            <person name="D'Agostino E.R."/>
            <person name="Pelaez J."/>
            <person name="Aguilar J.M."/>
            <person name="Haji D."/>
            <person name="Matsunaga T."/>
            <person name="Armstrong E.E."/>
            <person name="Zych M."/>
            <person name="Ogawa Y."/>
            <person name="Stamenkovic-Radak M."/>
            <person name="Jelic M."/>
            <person name="Veselinovic M.S."/>
            <person name="Tanaskovic M."/>
            <person name="Eric P."/>
            <person name="Gao J.J."/>
            <person name="Katoh T.K."/>
            <person name="Toda M.J."/>
            <person name="Watabe H."/>
            <person name="Watada M."/>
            <person name="Davis J.S."/>
            <person name="Moyle L.C."/>
            <person name="Manoli G."/>
            <person name="Bertolini E."/>
            <person name="Kostal V."/>
            <person name="Hawley R.S."/>
            <person name="Takahashi A."/>
            <person name="Jones C.D."/>
            <person name="Price D.K."/>
            <person name="Whiteman N."/>
            <person name="Kopp A."/>
            <person name="Matute D.R."/>
            <person name="Petrov D.A."/>
        </authorList>
    </citation>
    <scope>NUCLEOTIDE SEQUENCE [LARGE SCALE GENOMIC DNA]</scope>
</reference>
<proteinExistence type="predicted"/>
<evidence type="ECO:0000313" key="3">
    <source>
        <dbReference type="Proteomes" id="UP001652680"/>
    </source>
</evidence>
<reference evidence="4" key="2">
    <citation type="submission" date="2025-04" db="UniProtKB">
        <authorList>
            <consortium name="RefSeq"/>
        </authorList>
    </citation>
    <scope>IDENTIFICATION</scope>
</reference>
<name>A0A6P4ED61_DRORH</name>
<reference evidence="2" key="3">
    <citation type="submission" date="2025-05" db="UniProtKB">
        <authorList>
            <consortium name="EnsemblMetazoa"/>
        </authorList>
    </citation>
    <scope>IDENTIFICATION</scope>
</reference>
<dbReference type="AlphaFoldDB" id="A0A6P4ED61"/>
<protein>
    <submittedName>
        <fullName evidence="4">Uncharacterized protein LOC108042381</fullName>
    </submittedName>
</protein>
<feature type="region of interest" description="Disordered" evidence="1">
    <location>
        <begin position="1"/>
        <end position="61"/>
    </location>
</feature>
<feature type="compositionally biased region" description="Basic and acidic residues" evidence="1">
    <location>
        <begin position="1"/>
        <end position="39"/>
    </location>
</feature>
<feature type="region of interest" description="Disordered" evidence="1">
    <location>
        <begin position="128"/>
        <end position="182"/>
    </location>
</feature>
<gene>
    <name evidence="4" type="primary">LOC108042381</name>
    <name evidence="2" type="synonym">108042381</name>
</gene>
<dbReference type="RefSeq" id="XP_016976107.1">
    <property type="nucleotide sequence ID" value="XM_017120618.1"/>
</dbReference>
<evidence type="ECO:0000313" key="4">
    <source>
        <dbReference type="RefSeq" id="XP_016976107.1"/>
    </source>
</evidence>
<evidence type="ECO:0000313" key="2">
    <source>
        <dbReference type="EnsemblMetazoa" id="XP_016976107.1"/>
    </source>
</evidence>
<dbReference type="Proteomes" id="UP001652680">
    <property type="component" value="Unassembled WGS sequence"/>
</dbReference>
<evidence type="ECO:0000256" key="1">
    <source>
        <dbReference type="SAM" id="MobiDB-lite"/>
    </source>
</evidence>
<dbReference type="OrthoDB" id="10641038at2759"/>
<dbReference type="EnsemblMetazoa" id="XM_017120618.1">
    <property type="protein sequence ID" value="XP_016976107.1"/>
    <property type="gene ID" value="LOC108042381"/>
</dbReference>
<dbReference type="GeneID" id="108042381"/>
<organism evidence="4">
    <name type="scientific">Drosophila rhopaloa</name>
    <name type="common">Fruit fly</name>
    <dbReference type="NCBI Taxonomy" id="1041015"/>
    <lineage>
        <taxon>Eukaryota</taxon>
        <taxon>Metazoa</taxon>
        <taxon>Ecdysozoa</taxon>
        <taxon>Arthropoda</taxon>
        <taxon>Hexapoda</taxon>
        <taxon>Insecta</taxon>
        <taxon>Pterygota</taxon>
        <taxon>Neoptera</taxon>
        <taxon>Endopterygota</taxon>
        <taxon>Diptera</taxon>
        <taxon>Brachycera</taxon>
        <taxon>Muscomorpha</taxon>
        <taxon>Ephydroidea</taxon>
        <taxon>Drosophilidae</taxon>
        <taxon>Drosophila</taxon>
        <taxon>Sophophora</taxon>
    </lineage>
</organism>
<accession>A0A6P4ED61</accession>
<keyword evidence="3" id="KW-1185">Reference proteome</keyword>
<sequence length="515" mass="59253">MDEDKSLAKKRNILEHELKNVKTPTDKKDSNSKLLDENIKPLTSQQLHKAPKLNMSTDKKGKIFKQSKNAALKNVKNAEGEGDSRHSSSLSQFSWKSDSELYNKNIKIAQRKKNESKSGHFSSHAILKKSKSSGSHFSSHAILKKSKSSGSHFSSHAILKKSNSGARFKSPRESNSGELRQNFIARKRSSSLVRLRPPKSYEYIRRVMKGMSVSDPSFGSLKKKQINSTLSIYRGETNRSHYGVPSQEIRRSEVLGGDHHGWPLNVKQHIAYVNPIKQNSIKPHQLNTKTHHKTAEKEHDFDLARNSDVAVESKPIIFLKKPDQETLLSSKFDVSVSDLEVSLSYESKPLVIADLISKFMESYGSEMGLFQTCPDLFKINELDGVFIETVINPIKPKGRKKTRKHKVKKVKESKVREVKKMPSKPFKIACSLCNLVRRRQSELRPYMQRMQKQRQRLELRTYYIQNLLKCRRDQQQDVQERKRTSAREVLTRCYQTLNLCQQILEQRQLNKCQPQ</sequence>